<dbReference type="WBParaSite" id="L893_g14206.t1">
    <property type="protein sequence ID" value="L893_g14206.t1"/>
    <property type="gene ID" value="L893_g14206"/>
</dbReference>
<keyword evidence="1" id="KW-0732">Signal</keyword>
<proteinExistence type="predicted"/>
<evidence type="ECO:0000313" key="2">
    <source>
        <dbReference type="Proteomes" id="UP000095287"/>
    </source>
</evidence>
<evidence type="ECO:0000313" key="3">
    <source>
        <dbReference type="WBParaSite" id="L893_g14206.t1"/>
    </source>
</evidence>
<keyword evidence="2" id="KW-1185">Reference proteome</keyword>
<organism evidence="2 3">
    <name type="scientific">Steinernema glaseri</name>
    <dbReference type="NCBI Taxonomy" id="37863"/>
    <lineage>
        <taxon>Eukaryota</taxon>
        <taxon>Metazoa</taxon>
        <taxon>Ecdysozoa</taxon>
        <taxon>Nematoda</taxon>
        <taxon>Chromadorea</taxon>
        <taxon>Rhabditida</taxon>
        <taxon>Tylenchina</taxon>
        <taxon>Panagrolaimomorpha</taxon>
        <taxon>Strongyloidoidea</taxon>
        <taxon>Steinernematidae</taxon>
        <taxon>Steinernema</taxon>
    </lineage>
</organism>
<accession>A0A1I7Y9U3</accession>
<dbReference type="Proteomes" id="UP000095287">
    <property type="component" value="Unplaced"/>
</dbReference>
<dbReference type="AlphaFoldDB" id="A0A1I7Y9U3"/>
<reference evidence="3" key="1">
    <citation type="submission" date="2016-11" db="UniProtKB">
        <authorList>
            <consortium name="WormBaseParasite"/>
        </authorList>
    </citation>
    <scope>IDENTIFICATION</scope>
</reference>
<protein>
    <submittedName>
        <fullName evidence="3">DUF148 domain-containing protein</fullName>
    </submittedName>
</protein>
<sequence>MQVIVAFLLAAVVYANAQDANSLANYVHSNVASFFQPDELVKIQKAVANQACNGATVQQIFDNMDQTVQQSVGGPTAANALALVQKLKNDLGDRFDTVRDEASNTASIFAVSITQYCGYGVDSVLSRANNYANQQFSQKVFDATYQAIAGPNYNDWSICRRDLDSAVYFSNYGY</sequence>
<feature type="chain" id="PRO_5009311906" evidence="1">
    <location>
        <begin position="18"/>
        <end position="174"/>
    </location>
</feature>
<feature type="signal peptide" evidence="1">
    <location>
        <begin position="1"/>
        <end position="17"/>
    </location>
</feature>
<name>A0A1I7Y9U3_9BILA</name>
<evidence type="ECO:0000256" key="1">
    <source>
        <dbReference type="SAM" id="SignalP"/>
    </source>
</evidence>